<dbReference type="SMART" id="SM01146">
    <property type="entry name" value="DUF1086"/>
    <property type="match status" value="1"/>
</dbReference>
<feature type="compositionally biased region" description="Acidic residues" evidence="2">
    <location>
        <begin position="117"/>
        <end position="134"/>
    </location>
</feature>
<organism evidence="5">
    <name type="scientific">Lupinus angustifolius</name>
    <name type="common">Narrow-leaved blue lupine</name>
    <dbReference type="NCBI Taxonomy" id="3871"/>
    <lineage>
        <taxon>Eukaryota</taxon>
        <taxon>Viridiplantae</taxon>
        <taxon>Streptophyta</taxon>
        <taxon>Embryophyta</taxon>
        <taxon>Tracheophyta</taxon>
        <taxon>Spermatophyta</taxon>
        <taxon>Magnoliopsida</taxon>
        <taxon>eudicotyledons</taxon>
        <taxon>Gunneridae</taxon>
        <taxon>Pentapetalae</taxon>
        <taxon>rosids</taxon>
        <taxon>fabids</taxon>
        <taxon>Fabales</taxon>
        <taxon>Fabaceae</taxon>
        <taxon>Papilionoideae</taxon>
        <taxon>50 kb inversion clade</taxon>
        <taxon>genistoids sensu lato</taxon>
        <taxon>core genistoids</taxon>
        <taxon>Genisteae</taxon>
        <taxon>Lupinus</taxon>
    </lineage>
</organism>
<proteinExistence type="predicted"/>
<dbReference type="Pfam" id="PF06461">
    <property type="entry name" value="CHDII_SANT-like"/>
    <property type="match status" value="1"/>
</dbReference>
<dbReference type="PANTHER" id="PTHR45623:SF17">
    <property type="entry name" value="CHROMODOMAIN-HELICASE-DNA-BINDING PROTEIN 3-RELATED"/>
    <property type="match status" value="1"/>
</dbReference>
<dbReference type="GO" id="GO:0005634">
    <property type="term" value="C:nucleus"/>
    <property type="evidence" value="ECO:0007669"/>
    <property type="project" value="TreeGrafter"/>
</dbReference>
<dbReference type="EMBL" id="KU678217">
    <property type="protein sequence ID" value="AMK47965.1"/>
    <property type="molecule type" value="Genomic_DNA"/>
</dbReference>
<evidence type="ECO:0000256" key="1">
    <source>
        <dbReference type="ARBA" id="ARBA00023242"/>
    </source>
</evidence>
<dbReference type="Gene3D" id="1.10.10.60">
    <property type="entry name" value="Homeodomain-like"/>
    <property type="match status" value="1"/>
</dbReference>
<dbReference type="GO" id="GO:0140658">
    <property type="term" value="F:ATP-dependent chromatin remodeler activity"/>
    <property type="evidence" value="ECO:0007669"/>
    <property type="project" value="TreeGrafter"/>
</dbReference>
<dbReference type="GO" id="GO:0003682">
    <property type="term" value="F:chromatin binding"/>
    <property type="evidence" value="ECO:0007669"/>
    <property type="project" value="TreeGrafter"/>
</dbReference>
<feature type="compositionally biased region" description="Polar residues" evidence="2">
    <location>
        <begin position="135"/>
        <end position="145"/>
    </location>
</feature>
<feature type="region of interest" description="Disordered" evidence="2">
    <location>
        <begin position="115"/>
        <end position="159"/>
    </location>
</feature>
<dbReference type="GO" id="GO:0042393">
    <property type="term" value="F:histone binding"/>
    <property type="evidence" value="ECO:0007669"/>
    <property type="project" value="TreeGrafter"/>
</dbReference>
<dbReference type="AlphaFoldDB" id="A0A182BF97"/>
<sequence length="552" mass="62221">MDYMLKVANFEYIDEVEAAKEEEARKREMENKSSVNISARANYWEELLGDRYQEHKVDELNSLGKGKRSRNKMLCVFACGSFSHSDCVLLLTLYPRFPDFPDGFLLRGDDFAGPEDLNSDGEDDNYEADPDLTDDSSNSNGTVSTRRSHKKKVHAISTEPLPLMEGEGRSLRILGFNQNQRAAFLQILMRFGIGDNDWESFVPRMKQKSVEEIREYGMLFLSHIAEDITDSPTFSDGVPKEGLRITDLLVRLAILILIKEKVQFASENPGTQLFSDDILARHAGLKYVKAWKQYHDIVLLQAVLKHGYGRWQAIVDDKVLNLQEVICQELNIPLVNAPVPGQVGAQVQTNAESNVANITKENAQSDIAADGAQGGSGDARNQTQLLRESTMLYHYRDMLRKQIDFVKRRYQLLEKGLNTEYQDEYFVSVIMLLGTHTYLHSVIVQKDPNATIPDDIPSDISGETVTKLIDQLPQVEAIASQELPVAASDYGPNRLELVHNYNEMGKVLNGSTMDVVETYLAKDPTDVNAMKNLHQLESICEDVNNILTPKQK</sequence>
<dbReference type="InterPro" id="IPR009462">
    <property type="entry name" value="CHD_II_SANT-like"/>
</dbReference>
<evidence type="ECO:0000259" key="4">
    <source>
        <dbReference type="SMART" id="SM01147"/>
    </source>
</evidence>
<dbReference type="GO" id="GO:0000785">
    <property type="term" value="C:chromatin"/>
    <property type="evidence" value="ECO:0007669"/>
    <property type="project" value="TreeGrafter"/>
</dbReference>
<dbReference type="InterPro" id="IPR009463">
    <property type="entry name" value="DUF1087"/>
</dbReference>
<evidence type="ECO:0000313" key="5">
    <source>
        <dbReference type="EMBL" id="AMK47965.1"/>
    </source>
</evidence>
<dbReference type="SMART" id="SM01147">
    <property type="entry name" value="DUF1087"/>
    <property type="match status" value="1"/>
</dbReference>
<keyword evidence="1" id="KW-0539">Nucleus</keyword>
<feature type="domain" description="DUF1087" evidence="4">
    <location>
        <begin position="18"/>
        <end position="80"/>
    </location>
</feature>
<evidence type="ECO:0000256" key="2">
    <source>
        <dbReference type="SAM" id="MobiDB-lite"/>
    </source>
</evidence>
<dbReference type="Pfam" id="PF06465">
    <property type="entry name" value="DUF1087"/>
    <property type="match status" value="1"/>
</dbReference>
<evidence type="ECO:0000259" key="3">
    <source>
        <dbReference type="SMART" id="SM01146"/>
    </source>
</evidence>
<dbReference type="GO" id="GO:0016887">
    <property type="term" value="F:ATP hydrolysis activity"/>
    <property type="evidence" value="ECO:0007669"/>
    <property type="project" value="TreeGrafter"/>
</dbReference>
<dbReference type="PANTHER" id="PTHR45623">
    <property type="entry name" value="CHROMODOMAIN-HELICASE-DNA-BINDING PROTEIN 3-RELATED-RELATED"/>
    <property type="match status" value="1"/>
</dbReference>
<reference evidence="5" key="1">
    <citation type="journal article" date="2016" name="Chromosome Res.">
        <title>Integration of Lupinus angustifolius L. (narrow-leafed lupin) genome maps and comparative mapping within legumes.</title>
        <authorList>
            <person name="Wyrwa K."/>
            <person name="Ksiazkiewicz M."/>
            <person name="Szczepaniak A."/>
            <person name="Susek K."/>
            <person name="Podkowinski J."/>
            <person name="Naganowska B."/>
        </authorList>
    </citation>
    <scope>NUCLEOTIDE SEQUENCE</scope>
</reference>
<name>A0A182BF97_LUPAN</name>
<accession>A0A182BF97</accession>
<dbReference type="GO" id="GO:0003677">
    <property type="term" value="F:DNA binding"/>
    <property type="evidence" value="ECO:0007669"/>
    <property type="project" value="InterPro"/>
</dbReference>
<protein>
    <submittedName>
        <fullName evidence="5">Putative chd3-type chromatin-remodeling factor pickle-like isoform x2</fullName>
    </submittedName>
</protein>
<feature type="domain" description="CHD subfamily II SANT-like" evidence="3">
    <location>
        <begin position="126"/>
        <end position="279"/>
    </location>
</feature>